<evidence type="ECO:0000313" key="3">
    <source>
        <dbReference type="Proteomes" id="UP000749010"/>
    </source>
</evidence>
<dbReference type="RefSeq" id="WP_169067384.1">
    <property type="nucleotide sequence ID" value="NZ_SPMY01000043.1"/>
</dbReference>
<comment type="caution">
    <text evidence="2">The sequence shown here is derived from an EMBL/GenBank/DDBJ whole genome shotgun (WGS) entry which is preliminary data.</text>
</comment>
<evidence type="ECO:0000256" key="1">
    <source>
        <dbReference type="SAM" id="Phobius"/>
    </source>
</evidence>
<name>A0ABX1TXD5_9PROT</name>
<evidence type="ECO:0000313" key="2">
    <source>
        <dbReference type="EMBL" id="NMQ28934.1"/>
    </source>
</evidence>
<accession>A0ABX1TXD5</accession>
<feature type="transmembrane region" description="Helical" evidence="1">
    <location>
        <begin position="12"/>
        <end position="29"/>
    </location>
</feature>
<dbReference type="Proteomes" id="UP000749010">
    <property type="component" value="Unassembled WGS sequence"/>
</dbReference>
<keyword evidence="1" id="KW-0812">Transmembrane</keyword>
<gene>
    <name evidence="2" type="ORF">E4Q23_14880</name>
</gene>
<feature type="transmembrane region" description="Helical" evidence="1">
    <location>
        <begin position="67"/>
        <end position="89"/>
    </location>
</feature>
<reference evidence="2 3" key="1">
    <citation type="submission" date="2019-03" db="EMBL/GenBank/DDBJ databases">
        <title>Metabolic reconstructions from genomes of highly enriched 'Candidatus Accumulibacter' and 'Candidatus Competibacter' bioreactor populations.</title>
        <authorList>
            <person name="Annavajhala M.K."/>
            <person name="Welles L."/>
            <person name="Abbas B."/>
            <person name="Sorokin D."/>
            <person name="Park H."/>
            <person name="Van Loosdrecht M."/>
            <person name="Chandran K."/>
        </authorList>
    </citation>
    <scope>NUCLEOTIDE SEQUENCE [LARGE SCALE GENOMIC DNA]</scope>
    <source>
        <strain evidence="2 3">SBR_S</strain>
    </source>
</reference>
<keyword evidence="1" id="KW-1133">Transmembrane helix</keyword>
<keyword evidence="1" id="KW-0472">Membrane</keyword>
<proteinExistence type="predicted"/>
<keyword evidence="3" id="KW-1185">Reference proteome</keyword>
<organism evidence="2 3">
    <name type="scientific">Candidatus Accumulibacter phosphatis</name>
    <dbReference type="NCBI Taxonomy" id="327160"/>
    <lineage>
        <taxon>Bacteria</taxon>
        <taxon>Pseudomonadati</taxon>
        <taxon>Pseudomonadota</taxon>
        <taxon>Betaproteobacteria</taxon>
        <taxon>Candidatus Accumulibacter</taxon>
    </lineage>
</organism>
<dbReference type="EMBL" id="SPMY01000043">
    <property type="protein sequence ID" value="NMQ28934.1"/>
    <property type="molecule type" value="Genomic_DNA"/>
</dbReference>
<protein>
    <submittedName>
        <fullName evidence="2">Uncharacterized protein</fullName>
    </submittedName>
</protein>
<sequence>MEILSRVFVQQPLHILLVAVVCLLAWGLARRAPGERSRHGNSLRVAAIAWLYYAVWEWLVVTMTPEANIRVDLLIIWPILIILTPWSIFRTGRSWVAGLHDECEYEQTCTVLPTIAA</sequence>
<feature type="transmembrane region" description="Helical" evidence="1">
    <location>
        <begin position="41"/>
        <end position="61"/>
    </location>
</feature>